<sequence length="423" mass="44431">MPRSRPFLIAALSALAVAAPHPLTSPAIAATAHAGVVSEQPAGWTPHVLDGSVKAVARVGDTVVVGGRFSAVTDPQGEVTYQRDNIFAFTHGSGEILAGFRPELDGAVLSIVPGPKESVYVGGRFTQVDDAAQHGLAHLRVNGGTRVAGFAAEVAGTAVHRLATHGDALYVGGQFSEINGRPRSGVARLDGRDGSVDPGFDIAIGQPRSGPLRVQELALSPDGDQLVINGTFTTVEGRSRPQIAMIDTSGRRARLSDWSTRAYAAPCDYAPMHTYMRQMDFAPDGSYFAVVTTGGPADKEGLCKSVARWENENRPGAEPTWVNHTGGDSLYAVAVTGAAVYVGGHQRWLDNPEGHKEAGPGAVERRGIGAVDPRSGRALAWNPGRPRGYGVEALTVTDGGLYVGSDTERLAGEYHARLGMFPV</sequence>
<accession>A0ABP7G1M9</accession>
<evidence type="ECO:0000256" key="1">
    <source>
        <dbReference type="SAM" id="SignalP"/>
    </source>
</evidence>
<name>A0ABP7G1M9_9ACTN</name>
<dbReference type="RefSeq" id="WP_344973042.1">
    <property type="nucleotide sequence ID" value="NZ_BAABDD010000017.1"/>
</dbReference>
<keyword evidence="3" id="KW-1185">Reference proteome</keyword>
<evidence type="ECO:0000313" key="2">
    <source>
        <dbReference type="EMBL" id="GAA3752447.1"/>
    </source>
</evidence>
<dbReference type="InterPro" id="IPR011047">
    <property type="entry name" value="Quinoprotein_ADH-like_sf"/>
</dbReference>
<comment type="caution">
    <text evidence="2">The sequence shown here is derived from an EMBL/GenBank/DDBJ whole genome shotgun (WGS) entry which is preliminary data.</text>
</comment>
<dbReference type="Proteomes" id="UP001500908">
    <property type="component" value="Unassembled WGS sequence"/>
</dbReference>
<dbReference type="SUPFAM" id="SSF50998">
    <property type="entry name" value="Quinoprotein alcohol dehydrogenase-like"/>
    <property type="match status" value="1"/>
</dbReference>
<protein>
    <recommendedName>
        <fullName evidence="4">Delta-60 repeat domain-containing protein</fullName>
    </recommendedName>
</protein>
<evidence type="ECO:0000313" key="3">
    <source>
        <dbReference type="Proteomes" id="UP001500908"/>
    </source>
</evidence>
<dbReference type="InterPro" id="IPR013431">
    <property type="entry name" value="Delta_60_rpt"/>
</dbReference>
<gene>
    <name evidence="2" type="ORF">GCM10022402_34210</name>
</gene>
<reference evidence="3" key="1">
    <citation type="journal article" date="2019" name="Int. J. Syst. Evol. Microbiol.">
        <title>The Global Catalogue of Microorganisms (GCM) 10K type strain sequencing project: providing services to taxonomists for standard genome sequencing and annotation.</title>
        <authorList>
            <consortium name="The Broad Institute Genomics Platform"/>
            <consortium name="The Broad Institute Genome Sequencing Center for Infectious Disease"/>
            <person name="Wu L."/>
            <person name="Ma J."/>
        </authorList>
    </citation>
    <scope>NUCLEOTIDE SEQUENCE [LARGE SCALE GENOMIC DNA]</scope>
    <source>
        <strain evidence="3">JCM 17137</strain>
    </source>
</reference>
<evidence type="ECO:0008006" key="4">
    <source>
        <dbReference type="Google" id="ProtNLM"/>
    </source>
</evidence>
<proteinExistence type="predicted"/>
<dbReference type="Pfam" id="PF17164">
    <property type="entry name" value="DUF5122"/>
    <property type="match status" value="1"/>
</dbReference>
<organism evidence="2 3">
    <name type="scientific">Salinactinospora qingdaonensis</name>
    <dbReference type="NCBI Taxonomy" id="702744"/>
    <lineage>
        <taxon>Bacteria</taxon>
        <taxon>Bacillati</taxon>
        <taxon>Actinomycetota</taxon>
        <taxon>Actinomycetes</taxon>
        <taxon>Streptosporangiales</taxon>
        <taxon>Nocardiopsidaceae</taxon>
        <taxon>Salinactinospora</taxon>
    </lineage>
</organism>
<keyword evidence="1" id="KW-0732">Signal</keyword>
<feature type="chain" id="PRO_5045513286" description="Delta-60 repeat domain-containing protein" evidence="1">
    <location>
        <begin position="30"/>
        <end position="423"/>
    </location>
</feature>
<dbReference type="EMBL" id="BAABDD010000017">
    <property type="protein sequence ID" value="GAA3752447.1"/>
    <property type="molecule type" value="Genomic_DNA"/>
</dbReference>
<feature type="signal peptide" evidence="1">
    <location>
        <begin position="1"/>
        <end position="29"/>
    </location>
</feature>